<dbReference type="Proteomes" id="UP000242763">
    <property type="component" value="Unassembled WGS sequence"/>
</dbReference>
<dbReference type="PROSITE" id="PS50956">
    <property type="entry name" value="HTH_ASNC_2"/>
    <property type="match status" value="1"/>
</dbReference>
<evidence type="ECO:0000259" key="4">
    <source>
        <dbReference type="PROSITE" id="PS50956"/>
    </source>
</evidence>
<proteinExistence type="predicted"/>
<dbReference type="SUPFAM" id="SSF46785">
    <property type="entry name" value="Winged helix' DNA-binding domain"/>
    <property type="match status" value="1"/>
</dbReference>
<dbReference type="STRING" id="1121003.SAMN03080618_00451"/>
<dbReference type="InterPro" id="IPR000485">
    <property type="entry name" value="AsnC-type_HTH_dom"/>
</dbReference>
<sequence length="152" mass="17270">MDITEADKRLLRQLQRNSQISNQELAESVGMSASACWRRIKTFEENGVIVEYPAVLDTAKAGFQFEAIVHVSLARHELTPVEAFIEKVASRPEVVECFSTTGEADYHLRVVCRDKEAYNMFLEEFMFKLPGIAHVRTNLVLKVIKLTSQLPL</sequence>
<evidence type="ECO:0000256" key="3">
    <source>
        <dbReference type="ARBA" id="ARBA00023163"/>
    </source>
</evidence>
<evidence type="ECO:0000256" key="2">
    <source>
        <dbReference type="ARBA" id="ARBA00023125"/>
    </source>
</evidence>
<dbReference type="PANTHER" id="PTHR30154">
    <property type="entry name" value="LEUCINE-RESPONSIVE REGULATORY PROTEIN"/>
    <property type="match status" value="1"/>
</dbReference>
<keyword evidence="2 5" id="KW-0238">DNA-binding</keyword>
<dbReference type="InterPro" id="IPR036388">
    <property type="entry name" value="WH-like_DNA-bd_sf"/>
</dbReference>
<dbReference type="EMBL" id="FORF01000002">
    <property type="protein sequence ID" value="SFI44298.1"/>
    <property type="molecule type" value="Genomic_DNA"/>
</dbReference>
<dbReference type="Gene3D" id="1.10.10.10">
    <property type="entry name" value="Winged helix-like DNA-binding domain superfamily/Winged helix DNA-binding domain"/>
    <property type="match status" value="1"/>
</dbReference>
<dbReference type="GO" id="GO:0043565">
    <property type="term" value="F:sequence-specific DNA binding"/>
    <property type="evidence" value="ECO:0007669"/>
    <property type="project" value="InterPro"/>
</dbReference>
<keyword evidence="6" id="KW-1185">Reference proteome</keyword>
<gene>
    <name evidence="5" type="ORF">SAMN03080618_00451</name>
</gene>
<evidence type="ECO:0000313" key="6">
    <source>
        <dbReference type="Proteomes" id="UP000242763"/>
    </source>
</evidence>
<dbReference type="GO" id="GO:0043200">
    <property type="term" value="P:response to amino acid"/>
    <property type="evidence" value="ECO:0007669"/>
    <property type="project" value="TreeGrafter"/>
</dbReference>
<dbReference type="InterPro" id="IPR036390">
    <property type="entry name" value="WH_DNA-bd_sf"/>
</dbReference>
<dbReference type="PANTHER" id="PTHR30154:SF34">
    <property type="entry name" value="TRANSCRIPTIONAL REGULATOR AZLB"/>
    <property type="match status" value="1"/>
</dbReference>
<dbReference type="AlphaFoldDB" id="A0A1I3I8I0"/>
<feature type="domain" description="HTH asnC-type" evidence="4">
    <location>
        <begin position="1"/>
        <end position="64"/>
    </location>
</feature>
<dbReference type="OrthoDB" id="9811243at2"/>
<dbReference type="InterPro" id="IPR019887">
    <property type="entry name" value="Tscrpt_reg_AsnC/Lrp_C"/>
</dbReference>
<dbReference type="SMART" id="SM00344">
    <property type="entry name" value="HTH_ASNC"/>
    <property type="match status" value="1"/>
</dbReference>
<dbReference type="CDD" id="cd00090">
    <property type="entry name" value="HTH_ARSR"/>
    <property type="match status" value="1"/>
</dbReference>
<organism evidence="5 6">
    <name type="scientific">Aquamicrobium aerolatum DSM 21857</name>
    <dbReference type="NCBI Taxonomy" id="1121003"/>
    <lineage>
        <taxon>Bacteria</taxon>
        <taxon>Pseudomonadati</taxon>
        <taxon>Pseudomonadota</taxon>
        <taxon>Alphaproteobacteria</taxon>
        <taxon>Hyphomicrobiales</taxon>
        <taxon>Phyllobacteriaceae</taxon>
        <taxon>Aerobium</taxon>
    </lineage>
</organism>
<dbReference type="InterPro" id="IPR011008">
    <property type="entry name" value="Dimeric_a/b-barrel"/>
</dbReference>
<keyword evidence="1" id="KW-0805">Transcription regulation</keyword>
<keyword evidence="3" id="KW-0804">Transcription</keyword>
<dbReference type="RefSeq" id="WP_091518070.1">
    <property type="nucleotide sequence ID" value="NZ_FORF01000002.1"/>
</dbReference>
<dbReference type="Gene3D" id="3.30.70.920">
    <property type="match status" value="1"/>
</dbReference>
<dbReference type="SUPFAM" id="SSF54909">
    <property type="entry name" value="Dimeric alpha+beta barrel"/>
    <property type="match status" value="1"/>
</dbReference>
<accession>A0A1I3I8I0</accession>
<reference evidence="6" key="1">
    <citation type="submission" date="2016-10" db="EMBL/GenBank/DDBJ databases">
        <authorList>
            <person name="Varghese N."/>
            <person name="Submissions S."/>
        </authorList>
    </citation>
    <scope>NUCLEOTIDE SEQUENCE [LARGE SCALE GENOMIC DNA]</scope>
    <source>
        <strain evidence="6">DSM 21857</strain>
    </source>
</reference>
<evidence type="ECO:0000313" key="5">
    <source>
        <dbReference type="EMBL" id="SFI44298.1"/>
    </source>
</evidence>
<evidence type="ECO:0000256" key="1">
    <source>
        <dbReference type="ARBA" id="ARBA00023015"/>
    </source>
</evidence>
<name>A0A1I3I8I0_9HYPH</name>
<dbReference type="PRINTS" id="PR00033">
    <property type="entry name" value="HTHASNC"/>
</dbReference>
<dbReference type="Pfam" id="PF13412">
    <property type="entry name" value="HTH_24"/>
    <property type="match status" value="1"/>
</dbReference>
<dbReference type="GO" id="GO:0005829">
    <property type="term" value="C:cytosol"/>
    <property type="evidence" value="ECO:0007669"/>
    <property type="project" value="TreeGrafter"/>
</dbReference>
<protein>
    <submittedName>
        <fullName evidence="5">DNA-binding transcriptional regulator, Lrp family</fullName>
    </submittedName>
</protein>
<dbReference type="InterPro" id="IPR011991">
    <property type="entry name" value="ArsR-like_HTH"/>
</dbReference>
<dbReference type="Pfam" id="PF01037">
    <property type="entry name" value="AsnC_trans_reg"/>
    <property type="match status" value="1"/>
</dbReference>
<dbReference type="GO" id="GO:0006355">
    <property type="term" value="P:regulation of DNA-templated transcription"/>
    <property type="evidence" value="ECO:0007669"/>
    <property type="project" value="UniProtKB-ARBA"/>
</dbReference>
<dbReference type="InterPro" id="IPR019888">
    <property type="entry name" value="Tscrpt_reg_AsnC-like"/>
</dbReference>